<dbReference type="EMBL" id="MT143887">
    <property type="protein sequence ID" value="QJB04628.1"/>
    <property type="molecule type" value="Genomic_DNA"/>
</dbReference>
<protein>
    <submittedName>
        <fullName evidence="1">Uncharacterized protein</fullName>
    </submittedName>
</protein>
<accession>A0A6M3M4N5</accession>
<dbReference type="AlphaFoldDB" id="A0A6M3M4N5"/>
<name>A0A6M3M4N5_9ZZZZ</name>
<organism evidence="1">
    <name type="scientific">viral metagenome</name>
    <dbReference type="NCBI Taxonomy" id="1070528"/>
    <lineage>
        <taxon>unclassified sequences</taxon>
        <taxon>metagenomes</taxon>
        <taxon>organismal metagenomes</taxon>
    </lineage>
</organism>
<proteinExistence type="predicted"/>
<gene>
    <name evidence="1" type="ORF">MM171A00291_0051</name>
    <name evidence="2" type="ORF">MM171B00223_0005</name>
</gene>
<sequence length="303" mass="33822">MEREYQEAKAINFSFSYYEKGLQIVPTSATITIYDNGGGATLAATAMTVSAAGTLTYTLALASVVKKKNYRVDIAYIYNTVTYNQSYLYDVVSVPLRCQVSDDDLFIYVNELRNNVKELSQRTTALGNTSTLTASGLTTDKRDYKGGYLDIFIETSDTASVIHKARITAYDTATGTMTFTPAYTAAIASGTTITIRPSFQNIIDTAFNSHVIKDIRNKVGIAGGYIDSTITNNMTIYKALEMYCFAQVESENDKWDVRQKNFRQNYVDELTKLSEPYDRDENGNISDSEDDMRPSFMNIGLTR</sequence>
<evidence type="ECO:0000313" key="1">
    <source>
        <dbReference type="EMBL" id="QJB00743.1"/>
    </source>
</evidence>
<reference evidence="1" key="1">
    <citation type="submission" date="2020-03" db="EMBL/GenBank/DDBJ databases">
        <title>The deep terrestrial virosphere.</title>
        <authorList>
            <person name="Holmfeldt K."/>
            <person name="Nilsson E."/>
            <person name="Simone D."/>
            <person name="Lopez-Fernandez M."/>
            <person name="Wu X."/>
            <person name="de Brujin I."/>
            <person name="Lundin D."/>
            <person name="Andersson A."/>
            <person name="Bertilsson S."/>
            <person name="Dopson M."/>
        </authorList>
    </citation>
    <scope>NUCLEOTIDE SEQUENCE</scope>
    <source>
        <strain evidence="1">MM171A00291</strain>
        <strain evidence="2">MM171B00223</strain>
    </source>
</reference>
<dbReference type="EMBL" id="MT143699">
    <property type="protein sequence ID" value="QJB00743.1"/>
    <property type="molecule type" value="Genomic_DNA"/>
</dbReference>
<evidence type="ECO:0000313" key="2">
    <source>
        <dbReference type="EMBL" id="QJB04628.1"/>
    </source>
</evidence>